<proteinExistence type="evidence at transcript level"/>
<keyword evidence="2" id="KW-1133">Transmembrane helix</keyword>
<organism evidence="3">
    <name type="scientific">Schistosoma japonicum</name>
    <name type="common">Blood fluke</name>
    <dbReference type="NCBI Taxonomy" id="6182"/>
    <lineage>
        <taxon>Eukaryota</taxon>
        <taxon>Metazoa</taxon>
        <taxon>Spiralia</taxon>
        <taxon>Lophotrochozoa</taxon>
        <taxon>Platyhelminthes</taxon>
        <taxon>Trematoda</taxon>
        <taxon>Digenea</taxon>
        <taxon>Strigeidida</taxon>
        <taxon>Schistosomatoidea</taxon>
        <taxon>Schistosomatidae</taxon>
        <taxon>Schistosoma</taxon>
    </lineage>
</organism>
<reference evidence="3" key="1">
    <citation type="journal article" date="2003" name="Nat. Genet.">
        <title>Evolutionary and biomedical implications of a Schistosoma japonicum complementary DNA resource.</title>
        <authorList>
            <person name="Hu W."/>
            <person name="Yan Q."/>
            <person name="Shen D.K."/>
            <person name="Liu F."/>
            <person name="Zhu Z.D."/>
            <person name="Song H.D."/>
            <person name="Xu X.R."/>
            <person name="Wang Z.J."/>
            <person name="Rong Y.P."/>
            <person name="Zeng L.C."/>
            <person name="Wu J."/>
            <person name="Zhang X."/>
            <person name="Wang J.J."/>
            <person name="Xu X.N."/>
            <person name="Wang S.Y."/>
            <person name="Fu G."/>
            <person name="Zhang X.L."/>
            <person name="Wang Z.Q."/>
            <person name="Brindley P.J."/>
            <person name="McManus D.P."/>
            <person name="Xue C.L."/>
            <person name="Feng Z."/>
            <person name="Chen Z."/>
            <person name="Han Z.G."/>
        </authorList>
    </citation>
    <scope>NUCLEOTIDE SEQUENCE</scope>
</reference>
<keyword evidence="2" id="KW-0812">Transmembrane</keyword>
<protein>
    <submittedName>
        <fullName evidence="3">Clone ZZZ477 mRNA sequence</fullName>
    </submittedName>
</protein>
<feature type="transmembrane region" description="Helical" evidence="2">
    <location>
        <begin position="274"/>
        <end position="293"/>
    </location>
</feature>
<accession>Q86F91</accession>
<feature type="region of interest" description="Disordered" evidence="1">
    <location>
        <begin position="51"/>
        <end position="76"/>
    </location>
</feature>
<dbReference type="AlphaFoldDB" id="Q86F91"/>
<feature type="non-terminal residue" evidence="3">
    <location>
        <position position="1"/>
    </location>
</feature>
<name>Q86F91_SCHJA</name>
<evidence type="ECO:0000256" key="2">
    <source>
        <dbReference type="SAM" id="Phobius"/>
    </source>
</evidence>
<evidence type="ECO:0000313" key="3">
    <source>
        <dbReference type="EMBL" id="AAP05984.1"/>
    </source>
</evidence>
<evidence type="ECO:0000256" key="1">
    <source>
        <dbReference type="SAM" id="MobiDB-lite"/>
    </source>
</evidence>
<sequence length="311" mass="35326">LYQVNKYYDNLLKQQHHITMKLSLSVLLYCIFVYLQMNCITCIEDDTGHKQRGSEPGGAIGVSSLLNPQDPETNSKESCVISATPMSCSDIKKKTPGEIHTHFGILIEPFDENNNPLSKQTFDGMTQSQKDELSSKSCTTIIQLLTSQKTLTHGKPKCYFVKFLGSDMNTIFALHDILYTSIEATQFTNTTLLETMKENNKHLDVPLDFERCHLIVFGDPMTRRCNECQHLCPEYSQCKDVKNGISCVCQSGWISSQGNDNREYCEVHTTSVPVLYISLILFLIFVLLLICLMRKTDDEHRTEKQIIIESS</sequence>
<dbReference type="EMBL" id="AY222972">
    <property type="protein sequence ID" value="AAP05984.1"/>
    <property type="molecule type" value="mRNA"/>
</dbReference>
<keyword evidence="2" id="KW-0472">Membrane</keyword>